<feature type="binding site" evidence="8">
    <location>
        <position position="192"/>
    </location>
    <ligand>
        <name>substrate</name>
    </ligand>
</feature>
<name>A0A0G1XQM2_9BACT</name>
<dbReference type="GO" id="GO:0005737">
    <property type="term" value="C:cytoplasm"/>
    <property type="evidence" value="ECO:0007669"/>
    <property type="project" value="UniProtKB-SubCell"/>
</dbReference>
<dbReference type="PANTHER" id="PTHR11735:SF6">
    <property type="entry name" value="TRNA N6-ADENOSINE THREONYLCARBAMOYLTRANSFERASE, MITOCHONDRIAL"/>
    <property type="match status" value="1"/>
</dbReference>
<feature type="binding site" evidence="8">
    <location>
        <begin position="146"/>
        <end position="150"/>
    </location>
    <ligand>
        <name>substrate</name>
    </ligand>
</feature>
<dbReference type="HAMAP" id="MF_01445">
    <property type="entry name" value="TsaD"/>
    <property type="match status" value="1"/>
</dbReference>
<evidence type="ECO:0000256" key="1">
    <source>
        <dbReference type="ARBA" id="ARBA00022490"/>
    </source>
</evidence>
<comment type="catalytic activity">
    <reaction evidence="7 8">
        <text>L-threonylcarbamoyladenylate + adenosine(37) in tRNA = N(6)-L-threonylcarbamoyladenosine(37) in tRNA + AMP + H(+)</text>
        <dbReference type="Rhea" id="RHEA:37059"/>
        <dbReference type="Rhea" id="RHEA-COMP:10162"/>
        <dbReference type="Rhea" id="RHEA-COMP:10163"/>
        <dbReference type="ChEBI" id="CHEBI:15378"/>
        <dbReference type="ChEBI" id="CHEBI:73682"/>
        <dbReference type="ChEBI" id="CHEBI:74411"/>
        <dbReference type="ChEBI" id="CHEBI:74418"/>
        <dbReference type="ChEBI" id="CHEBI:456215"/>
        <dbReference type="EC" id="2.3.1.234"/>
    </reaction>
</comment>
<evidence type="ECO:0000256" key="8">
    <source>
        <dbReference type="HAMAP-Rule" id="MF_01445"/>
    </source>
</evidence>
<dbReference type="InterPro" id="IPR043129">
    <property type="entry name" value="ATPase_NBD"/>
</dbReference>
<dbReference type="GO" id="GO:0061711">
    <property type="term" value="F:tRNA N(6)-L-threonylcarbamoyladenine synthase activity"/>
    <property type="evidence" value="ECO:0007669"/>
    <property type="project" value="UniProtKB-EC"/>
</dbReference>
<keyword evidence="5 8" id="KW-0408">Iron</keyword>
<feature type="binding site" evidence="8">
    <location>
        <position position="116"/>
    </location>
    <ligand>
        <name>Fe cation</name>
        <dbReference type="ChEBI" id="CHEBI:24875"/>
    </ligand>
</feature>
<feature type="binding site" evidence="8">
    <location>
        <position position="112"/>
    </location>
    <ligand>
        <name>Fe cation</name>
        <dbReference type="ChEBI" id="CHEBI:24875"/>
    </ligand>
</feature>
<dbReference type="InterPro" id="IPR022450">
    <property type="entry name" value="TsaD"/>
</dbReference>
<comment type="similarity">
    <text evidence="8">Belongs to the KAE1 / TsaD family.</text>
</comment>
<dbReference type="NCBIfam" id="TIGR00329">
    <property type="entry name" value="gcp_kae1"/>
    <property type="match status" value="1"/>
</dbReference>
<sequence>MRVLAIETSCDETSIAMVSMTDSVFTIEKNLISSQVKIHAQYGGVVPEVAAREHAAWIMPLLQEVGVAHDGSGIDVLAVTAGPGLVPALRVGVELAKTLAWAWNKPLVAVNHLEGHIYSVWLSAPLSPSSPSVPSRPPQFPALCLLVSGGHTELILMRGHGQYELLGMTRDDAAGEAFDKVAKLMGLEYPGGPKIAAFAREGDASAIHFPRPMIDSGDLDFSFAGLKTAVRVYLQAHPEASVENVSASFLQAVVDVLVKKTLVAVEKIHPSSVILSGGVSADRHVRETLKARLVDLDPSITFHAPDLSLTGDNAAMVGAAGLMKATRKEFVDPFTLRGRGLSEWRSWKWKDDVCARCR</sequence>
<accession>A0A0G1XQM2</accession>
<comment type="function">
    <text evidence="8">Required for the formation of a threonylcarbamoyl group on adenosine at position 37 (t(6)A37) in tRNAs that read codons beginning with adenine. Is involved in the transfer of the threonylcarbamoyl moiety of threonylcarbamoyl-AMP (TC-AMP) to the N6 group of A37, together with TsaE and TsaB. TsaD likely plays a direct catalytic role in this reaction.</text>
</comment>
<dbReference type="GO" id="GO:0002949">
    <property type="term" value="P:tRNA threonylcarbamoyladenosine modification"/>
    <property type="evidence" value="ECO:0007669"/>
    <property type="project" value="UniProtKB-UniRule"/>
</dbReference>
<dbReference type="SUPFAM" id="SSF53067">
    <property type="entry name" value="Actin-like ATPase domain"/>
    <property type="match status" value="2"/>
</dbReference>
<dbReference type="Gene3D" id="3.30.420.40">
    <property type="match status" value="2"/>
</dbReference>
<evidence type="ECO:0000256" key="6">
    <source>
        <dbReference type="ARBA" id="ARBA00023315"/>
    </source>
</evidence>
<feature type="binding site" evidence="8">
    <location>
        <position position="179"/>
    </location>
    <ligand>
        <name>substrate</name>
    </ligand>
</feature>
<comment type="subcellular location">
    <subcellularLocation>
        <location evidence="8">Cytoplasm</location>
    </subcellularLocation>
</comment>
<evidence type="ECO:0000256" key="2">
    <source>
        <dbReference type="ARBA" id="ARBA00022679"/>
    </source>
</evidence>
<dbReference type="InterPro" id="IPR017860">
    <property type="entry name" value="Peptidase_M22_CS"/>
</dbReference>
<evidence type="ECO:0000313" key="10">
    <source>
        <dbReference type="EMBL" id="KKW33155.1"/>
    </source>
</evidence>
<protein>
    <recommendedName>
        <fullName evidence="8">tRNA N6-adenosine threonylcarbamoyltransferase</fullName>
        <ecNumber evidence="8">2.3.1.234</ecNumber>
    </recommendedName>
    <alternativeName>
        <fullName evidence="8">N6-L-threonylcarbamoyladenine synthase</fullName>
        <shortName evidence="8">t(6)A synthase</shortName>
    </alternativeName>
    <alternativeName>
        <fullName evidence="8">t(6)A37 threonylcarbamoyladenosine biosynthesis protein TsaD</fullName>
    </alternativeName>
    <alternativeName>
        <fullName evidence="8">tRNA threonylcarbamoyladenosine biosynthesis protein TsaD</fullName>
    </alternativeName>
</protein>
<dbReference type="Pfam" id="PF00814">
    <property type="entry name" value="TsaD"/>
    <property type="match status" value="1"/>
</dbReference>
<keyword evidence="1 8" id="KW-0963">Cytoplasm</keyword>
<dbReference type="EMBL" id="LCRH01000008">
    <property type="protein sequence ID" value="KKW33155.1"/>
    <property type="molecule type" value="Genomic_DNA"/>
</dbReference>
<dbReference type="PANTHER" id="PTHR11735">
    <property type="entry name" value="TRNA N6-ADENOSINE THREONYLCARBAMOYLTRANSFERASE"/>
    <property type="match status" value="1"/>
</dbReference>
<evidence type="ECO:0000313" key="11">
    <source>
        <dbReference type="Proteomes" id="UP000034054"/>
    </source>
</evidence>
<keyword evidence="3 8" id="KW-0819">tRNA processing</keyword>
<feature type="domain" description="Gcp-like" evidence="9">
    <location>
        <begin position="27"/>
        <end position="318"/>
    </location>
</feature>
<dbReference type="PROSITE" id="PS01016">
    <property type="entry name" value="GLYCOPROTEASE"/>
    <property type="match status" value="1"/>
</dbReference>
<dbReference type="AlphaFoldDB" id="A0A0G1XQM2"/>
<dbReference type="PRINTS" id="PR00789">
    <property type="entry name" value="OSIALOPTASE"/>
</dbReference>
<organism evidence="10 11">
    <name type="scientific">Candidatus Uhrbacteria bacterium GW2011_GWA2_52_8d</name>
    <dbReference type="NCBI Taxonomy" id="1618979"/>
    <lineage>
        <taxon>Bacteria</taxon>
        <taxon>Candidatus Uhriibacteriota</taxon>
    </lineage>
</organism>
<dbReference type="InterPro" id="IPR000905">
    <property type="entry name" value="Gcp-like_dom"/>
</dbReference>
<evidence type="ECO:0000256" key="3">
    <source>
        <dbReference type="ARBA" id="ARBA00022694"/>
    </source>
</evidence>
<feature type="binding site" evidence="8">
    <location>
        <position position="312"/>
    </location>
    <ligand>
        <name>Fe cation</name>
        <dbReference type="ChEBI" id="CHEBI:24875"/>
    </ligand>
</feature>
<dbReference type="CDD" id="cd24133">
    <property type="entry name" value="ASKHA_NBD_TsaD_bac"/>
    <property type="match status" value="1"/>
</dbReference>
<gene>
    <name evidence="8" type="primary">tsaD</name>
    <name evidence="10" type="ORF">UY76_C0008G0028</name>
</gene>
<evidence type="ECO:0000256" key="7">
    <source>
        <dbReference type="ARBA" id="ARBA00048117"/>
    </source>
</evidence>
<keyword evidence="6 8" id="KW-0012">Acyltransferase</keyword>
<comment type="cofactor">
    <cofactor evidence="8">
        <name>Fe(2+)</name>
        <dbReference type="ChEBI" id="CHEBI:29033"/>
    </cofactor>
    <text evidence="8">Binds 1 Fe(2+) ion per subunit.</text>
</comment>
<dbReference type="NCBIfam" id="TIGR03723">
    <property type="entry name" value="T6A_TsaD_YgjD"/>
    <property type="match status" value="1"/>
</dbReference>
<evidence type="ECO:0000259" key="9">
    <source>
        <dbReference type="Pfam" id="PF00814"/>
    </source>
</evidence>
<keyword evidence="2 8" id="KW-0808">Transferase</keyword>
<evidence type="ECO:0000256" key="4">
    <source>
        <dbReference type="ARBA" id="ARBA00022723"/>
    </source>
</evidence>
<dbReference type="PATRIC" id="fig|1618979.3.peg.159"/>
<dbReference type="FunFam" id="3.30.420.40:FF:000040">
    <property type="entry name" value="tRNA N6-adenosine threonylcarbamoyltransferase"/>
    <property type="match status" value="1"/>
</dbReference>
<dbReference type="EC" id="2.3.1.234" evidence="8"/>
<comment type="caution">
    <text evidence="10">The sequence shown here is derived from an EMBL/GenBank/DDBJ whole genome shotgun (WGS) entry which is preliminary data.</text>
</comment>
<comment type="caution">
    <text evidence="8">Lacks conserved residue(s) required for the propagation of feature annotation.</text>
</comment>
<evidence type="ECO:0000256" key="5">
    <source>
        <dbReference type="ARBA" id="ARBA00023004"/>
    </source>
</evidence>
<reference evidence="10 11" key="1">
    <citation type="journal article" date="2015" name="Nature">
        <title>rRNA introns, odd ribosomes, and small enigmatic genomes across a large radiation of phyla.</title>
        <authorList>
            <person name="Brown C.T."/>
            <person name="Hug L.A."/>
            <person name="Thomas B.C."/>
            <person name="Sharon I."/>
            <person name="Castelle C.J."/>
            <person name="Singh A."/>
            <person name="Wilkins M.J."/>
            <person name="Williams K.H."/>
            <person name="Banfield J.F."/>
        </authorList>
    </citation>
    <scope>NUCLEOTIDE SEQUENCE [LARGE SCALE GENOMIC DNA]</scope>
</reference>
<dbReference type="GO" id="GO:0005506">
    <property type="term" value="F:iron ion binding"/>
    <property type="evidence" value="ECO:0007669"/>
    <property type="project" value="UniProtKB-UniRule"/>
</dbReference>
<dbReference type="Proteomes" id="UP000034054">
    <property type="component" value="Unassembled WGS sequence"/>
</dbReference>
<dbReference type="InterPro" id="IPR017861">
    <property type="entry name" value="KAE1/TsaD"/>
</dbReference>
<proteinExistence type="inferred from homology"/>
<keyword evidence="4 8" id="KW-0479">Metal-binding</keyword>